<comment type="caution">
    <text evidence="11">The sequence shown here is derived from an EMBL/GenBank/DDBJ whole genome shotgun (WGS) entry which is preliminary data.</text>
</comment>
<keyword evidence="8 10" id="KW-0460">Magnesium</keyword>
<evidence type="ECO:0000256" key="1">
    <source>
        <dbReference type="ARBA" id="ARBA00000830"/>
    </source>
</evidence>
<evidence type="ECO:0000256" key="10">
    <source>
        <dbReference type="HAMAP-Rule" id="MF_00495"/>
    </source>
</evidence>
<dbReference type="SFLD" id="SFLDS00003">
    <property type="entry name" value="Haloacid_Dehalogenase"/>
    <property type="match status" value="1"/>
</dbReference>
<dbReference type="eggNOG" id="COG0546">
    <property type="taxonomic scope" value="Bacteria"/>
</dbReference>
<evidence type="ECO:0000256" key="8">
    <source>
        <dbReference type="ARBA" id="ARBA00022842"/>
    </source>
</evidence>
<dbReference type="RefSeq" id="WP_005003458.1">
    <property type="nucleotide sequence ID" value="NZ_CH672427.1"/>
</dbReference>
<dbReference type="NCBIfam" id="TIGR01449">
    <property type="entry name" value="PGP_bact"/>
    <property type="match status" value="1"/>
</dbReference>
<dbReference type="Gene3D" id="1.10.150.240">
    <property type="entry name" value="Putative phosphatase, domain 2"/>
    <property type="match status" value="1"/>
</dbReference>
<dbReference type="Pfam" id="PF13419">
    <property type="entry name" value="HAD_2"/>
    <property type="match status" value="1"/>
</dbReference>
<dbReference type="InterPro" id="IPR023198">
    <property type="entry name" value="PGP-like_dom2"/>
</dbReference>
<dbReference type="Gene3D" id="3.40.50.1000">
    <property type="entry name" value="HAD superfamily/HAD-like"/>
    <property type="match status" value="1"/>
</dbReference>
<dbReference type="STRING" id="314278.NB231_13421"/>
<dbReference type="HAMAP" id="MF_00495">
    <property type="entry name" value="GPH_hydrolase_bact"/>
    <property type="match status" value="1"/>
</dbReference>
<dbReference type="CDD" id="cd16417">
    <property type="entry name" value="HAD_PGPase"/>
    <property type="match status" value="1"/>
</dbReference>
<feature type="binding site" evidence="10">
    <location>
        <position position="13"/>
    </location>
    <ligand>
        <name>Mg(2+)</name>
        <dbReference type="ChEBI" id="CHEBI:18420"/>
    </ligand>
</feature>
<keyword evidence="9 10" id="KW-0119">Carbohydrate metabolism</keyword>
<comment type="similarity">
    <text evidence="4 10">Belongs to the HAD-like hydrolase superfamily. CbbY/CbbZ/Gph/YieH family.</text>
</comment>
<evidence type="ECO:0000256" key="5">
    <source>
        <dbReference type="ARBA" id="ARBA00013078"/>
    </source>
</evidence>
<keyword evidence="6 10" id="KW-0479">Metal-binding</keyword>
<dbReference type="NCBIfam" id="TIGR01509">
    <property type="entry name" value="HAD-SF-IA-v3"/>
    <property type="match status" value="1"/>
</dbReference>
<dbReference type="InterPro" id="IPR036412">
    <property type="entry name" value="HAD-like_sf"/>
</dbReference>
<dbReference type="AlphaFoldDB" id="A4BSD7"/>
<dbReference type="EC" id="3.1.3.18" evidence="5 10"/>
<dbReference type="PANTHER" id="PTHR43434:SF1">
    <property type="entry name" value="PHOSPHOGLYCOLATE PHOSPHATASE"/>
    <property type="match status" value="1"/>
</dbReference>
<dbReference type="FunFam" id="3.40.50.1000:FF:000022">
    <property type="entry name" value="Phosphoglycolate phosphatase"/>
    <property type="match status" value="1"/>
</dbReference>
<sequence>MFSDVRVVLFDLDGTLVDTAPDLAAATDHMLESLSLPPVGEARVRTWIGHGVNHLIKRALAATSGSEQEELFESGSRLFLDYYAGHLADRTSPYPGVVEALDELVGRGLHLGVVTNKPARFTEPLLESLGLRDAFQAVVTGDAVTEQKPAPEPMLKAVRLCGGIPQQAIMVGDSMTDVEAARRAGLGVIGVPYGYNHGDKLFWTAPDLMIQSLAELPALLESNKADECG</sequence>
<feature type="binding site" evidence="10">
    <location>
        <position position="11"/>
    </location>
    <ligand>
        <name>Mg(2+)</name>
        <dbReference type="ChEBI" id="CHEBI:18420"/>
    </ligand>
</feature>
<keyword evidence="7 10" id="KW-0378">Hydrolase</keyword>
<evidence type="ECO:0000256" key="2">
    <source>
        <dbReference type="ARBA" id="ARBA00001946"/>
    </source>
</evidence>
<dbReference type="GO" id="GO:0006281">
    <property type="term" value="P:DNA repair"/>
    <property type="evidence" value="ECO:0007669"/>
    <property type="project" value="TreeGrafter"/>
</dbReference>
<dbReference type="OrthoDB" id="9776368at2"/>
<comment type="cofactor">
    <cofactor evidence="2 10">
        <name>Mg(2+)</name>
        <dbReference type="ChEBI" id="CHEBI:18420"/>
    </cofactor>
</comment>
<dbReference type="SFLD" id="SFLDG01135">
    <property type="entry name" value="C1.5.6:_HAD__Beta-PGM__Phospha"/>
    <property type="match status" value="1"/>
</dbReference>
<dbReference type="InterPro" id="IPR037512">
    <property type="entry name" value="PGPase_prok"/>
</dbReference>
<comment type="function">
    <text evidence="10">Specifically catalyzes the dephosphorylation of 2-phosphoglycolate. Is involved in the dissimilation of the intracellular 2-phosphoglycolate formed during the DNA repair of 3'-phosphoglycolate ends, a major class of DNA lesions induced by oxidative stress.</text>
</comment>
<dbReference type="UniPathway" id="UPA00865">
    <property type="reaction ID" value="UER00834"/>
</dbReference>
<comment type="catalytic activity">
    <reaction evidence="1 10">
        <text>2-phosphoglycolate + H2O = glycolate + phosphate</text>
        <dbReference type="Rhea" id="RHEA:14369"/>
        <dbReference type="ChEBI" id="CHEBI:15377"/>
        <dbReference type="ChEBI" id="CHEBI:29805"/>
        <dbReference type="ChEBI" id="CHEBI:43474"/>
        <dbReference type="ChEBI" id="CHEBI:58033"/>
        <dbReference type="EC" id="3.1.3.18"/>
    </reaction>
</comment>
<evidence type="ECO:0000256" key="3">
    <source>
        <dbReference type="ARBA" id="ARBA00004818"/>
    </source>
</evidence>
<dbReference type="PRINTS" id="PR00413">
    <property type="entry name" value="HADHALOGNASE"/>
</dbReference>
<reference evidence="11 12" key="1">
    <citation type="submission" date="2006-02" db="EMBL/GenBank/DDBJ databases">
        <authorList>
            <person name="Waterbury J."/>
            <person name="Ferriera S."/>
            <person name="Johnson J."/>
            <person name="Kravitz S."/>
            <person name="Halpern A."/>
            <person name="Remington K."/>
            <person name="Beeson K."/>
            <person name="Tran B."/>
            <person name="Rogers Y.-H."/>
            <person name="Friedman R."/>
            <person name="Venter J.C."/>
        </authorList>
    </citation>
    <scope>NUCLEOTIDE SEQUENCE [LARGE SCALE GENOMIC DNA]</scope>
    <source>
        <strain evidence="11 12">Nb-231</strain>
    </source>
</reference>
<dbReference type="GO" id="GO:0046295">
    <property type="term" value="P:glycolate biosynthetic process"/>
    <property type="evidence" value="ECO:0007669"/>
    <property type="project" value="UniProtKB-UniRule"/>
</dbReference>
<dbReference type="GO" id="GO:0005829">
    <property type="term" value="C:cytosol"/>
    <property type="evidence" value="ECO:0007669"/>
    <property type="project" value="TreeGrafter"/>
</dbReference>
<evidence type="ECO:0000256" key="4">
    <source>
        <dbReference type="ARBA" id="ARBA00006171"/>
    </source>
</evidence>
<keyword evidence="12" id="KW-1185">Reference proteome</keyword>
<dbReference type="GO" id="GO:0005975">
    <property type="term" value="P:carbohydrate metabolic process"/>
    <property type="evidence" value="ECO:0007669"/>
    <property type="project" value="InterPro"/>
</dbReference>
<feature type="binding site" evidence="10">
    <location>
        <position position="173"/>
    </location>
    <ligand>
        <name>Mg(2+)</name>
        <dbReference type="ChEBI" id="CHEBI:18420"/>
    </ligand>
</feature>
<dbReference type="GO" id="GO:0008967">
    <property type="term" value="F:phosphoglycolate phosphatase activity"/>
    <property type="evidence" value="ECO:0007669"/>
    <property type="project" value="UniProtKB-UniRule"/>
</dbReference>
<dbReference type="InterPro" id="IPR041492">
    <property type="entry name" value="HAD_2"/>
</dbReference>
<dbReference type="InterPro" id="IPR006439">
    <property type="entry name" value="HAD-SF_hydro_IA"/>
</dbReference>
<dbReference type="SFLD" id="SFLDG01129">
    <property type="entry name" value="C1.5:_HAD__Beta-PGM__Phosphata"/>
    <property type="match status" value="1"/>
</dbReference>
<dbReference type="InterPro" id="IPR050155">
    <property type="entry name" value="HAD-like_hydrolase_sf"/>
</dbReference>
<dbReference type="InterPro" id="IPR023214">
    <property type="entry name" value="HAD_sf"/>
</dbReference>
<evidence type="ECO:0000256" key="6">
    <source>
        <dbReference type="ARBA" id="ARBA00022723"/>
    </source>
</evidence>
<dbReference type="NCBIfam" id="TIGR01549">
    <property type="entry name" value="HAD-SF-IA-v1"/>
    <property type="match status" value="1"/>
</dbReference>
<proteinExistence type="inferred from homology"/>
<name>A4BSD7_9GAMM</name>
<evidence type="ECO:0000256" key="9">
    <source>
        <dbReference type="ARBA" id="ARBA00023277"/>
    </source>
</evidence>
<organism evidence="11 12">
    <name type="scientific">Nitrococcus mobilis Nb-231</name>
    <dbReference type="NCBI Taxonomy" id="314278"/>
    <lineage>
        <taxon>Bacteria</taxon>
        <taxon>Pseudomonadati</taxon>
        <taxon>Pseudomonadota</taxon>
        <taxon>Gammaproteobacteria</taxon>
        <taxon>Chromatiales</taxon>
        <taxon>Ectothiorhodospiraceae</taxon>
        <taxon>Nitrococcus</taxon>
    </lineage>
</organism>
<protein>
    <recommendedName>
        <fullName evidence="5 10">Phosphoglycolate phosphatase</fullName>
        <shortName evidence="10">PGP</shortName>
        <shortName evidence="10">PGPase</shortName>
        <ecNumber evidence="5 10">3.1.3.18</ecNumber>
    </recommendedName>
</protein>
<dbReference type="Proteomes" id="UP000003374">
    <property type="component" value="Unassembled WGS sequence"/>
</dbReference>
<feature type="active site" description="Nucleophile" evidence="10">
    <location>
        <position position="11"/>
    </location>
</feature>
<evidence type="ECO:0000313" key="11">
    <source>
        <dbReference type="EMBL" id="EAR21397.1"/>
    </source>
</evidence>
<dbReference type="SUPFAM" id="SSF56784">
    <property type="entry name" value="HAD-like"/>
    <property type="match status" value="1"/>
</dbReference>
<evidence type="ECO:0000256" key="7">
    <source>
        <dbReference type="ARBA" id="ARBA00022801"/>
    </source>
</evidence>
<evidence type="ECO:0000313" key="12">
    <source>
        <dbReference type="Proteomes" id="UP000003374"/>
    </source>
</evidence>
<dbReference type="PANTHER" id="PTHR43434">
    <property type="entry name" value="PHOSPHOGLYCOLATE PHOSPHATASE"/>
    <property type="match status" value="1"/>
</dbReference>
<dbReference type="HOGENOM" id="CLU_045011_19_1_6"/>
<dbReference type="EMBL" id="AAOF01000009">
    <property type="protein sequence ID" value="EAR21397.1"/>
    <property type="molecule type" value="Genomic_DNA"/>
</dbReference>
<dbReference type="NCBIfam" id="NF009695">
    <property type="entry name" value="PRK13222.1-2"/>
    <property type="match status" value="1"/>
</dbReference>
<gene>
    <name evidence="11" type="ORF">NB231_13421</name>
</gene>
<comment type="pathway">
    <text evidence="3 10">Organic acid metabolism; glycolate biosynthesis; glycolate from 2-phosphoglycolate: step 1/1.</text>
</comment>
<accession>A4BSD7</accession>
<dbReference type="GO" id="GO:0046872">
    <property type="term" value="F:metal ion binding"/>
    <property type="evidence" value="ECO:0007669"/>
    <property type="project" value="UniProtKB-KW"/>
</dbReference>